<dbReference type="Pfam" id="PF12833">
    <property type="entry name" value="HTH_18"/>
    <property type="match status" value="1"/>
</dbReference>
<dbReference type="PROSITE" id="PS01124">
    <property type="entry name" value="HTH_ARAC_FAMILY_2"/>
    <property type="match status" value="1"/>
</dbReference>
<evidence type="ECO:0000259" key="4">
    <source>
        <dbReference type="PROSITE" id="PS01124"/>
    </source>
</evidence>
<gene>
    <name evidence="5" type="ORF">ACFOW1_06150</name>
</gene>
<dbReference type="SUPFAM" id="SSF46689">
    <property type="entry name" value="Homeodomain-like"/>
    <property type="match status" value="1"/>
</dbReference>
<dbReference type="InterPro" id="IPR009057">
    <property type="entry name" value="Homeodomain-like_sf"/>
</dbReference>
<sequence>MILDRKYFDINNKCAIEKLVIKTPLKLGSIFQDEACFTYLKEGVISVTSPTNHLSIQTEESVLLRCGNYFSNVIRNHPAQTCEVYAVHLYPEILKELYKNEFPNFVQSHANKSYIKKIEKQSVVTHFIQSLDFYFENPNLVTDELLKLKIKELILLLLQTDNAENIFTLFSHLFNPRQASLFEVVEAHLYSSISMVHLASLTGRSLSTFKRDFETQFRDTPANFIKEKKLEKALQLLQSTNLSVSEICYEVGFQDASHFTKTFKQKYHLSPSAYRKTN</sequence>
<protein>
    <submittedName>
        <fullName evidence="5">Helix-turn-helix domain-containing protein</fullName>
    </submittedName>
</protein>
<dbReference type="EMBL" id="JBHSDC010000005">
    <property type="protein sequence ID" value="MFC4231461.1"/>
    <property type="molecule type" value="Genomic_DNA"/>
</dbReference>
<keyword evidence="2" id="KW-0238">DNA-binding</keyword>
<dbReference type="PANTHER" id="PTHR43280">
    <property type="entry name" value="ARAC-FAMILY TRANSCRIPTIONAL REGULATOR"/>
    <property type="match status" value="1"/>
</dbReference>
<dbReference type="Pfam" id="PF22200">
    <property type="entry name" value="ExsA_N"/>
    <property type="match status" value="1"/>
</dbReference>
<dbReference type="PRINTS" id="PR00032">
    <property type="entry name" value="HTHARAC"/>
</dbReference>
<evidence type="ECO:0000313" key="5">
    <source>
        <dbReference type="EMBL" id="MFC4231461.1"/>
    </source>
</evidence>
<accession>A0ABV8PXQ8</accession>
<reference evidence="6" key="1">
    <citation type="journal article" date="2019" name="Int. J. Syst. Evol. Microbiol.">
        <title>The Global Catalogue of Microorganisms (GCM) 10K type strain sequencing project: providing services to taxonomists for standard genome sequencing and annotation.</title>
        <authorList>
            <consortium name="The Broad Institute Genomics Platform"/>
            <consortium name="The Broad Institute Genome Sequencing Center for Infectious Disease"/>
            <person name="Wu L."/>
            <person name="Ma J."/>
        </authorList>
    </citation>
    <scope>NUCLEOTIDE SEQUENCE [LARGE SCALE GENOMIC DNA]</scope>
    <source>
        <strain evidence="6">CECT 8010</strain>
    </source>
</reference>
<dbReference type="RefSeq" id="WP_379012940.1">
    <property type="nucleotide sequence ID" value="NZ_JBHSDC010000005.1"/>
</dbReference>
<evidence type="ECO:0000256" key="1">
    <source>
        <dbReference type="ARBA" id="ARBA00023015"/>
    </source>
</evidence>
<dbReference type="Proteomes" id="UP001595906">
    <property type="component" value="Unassembled WGS sequence"/>
</dbReference>
<dbReference type="InterPro" id="IPR054015">
    <property type="entry name" value="ExsA-like_N"/>
</dbReference>
<keyword evidence="6" id="KW-1185">Reference proteome</keyword>
<dbReference type="InterPro" id="IPR018060">
    <property type="entry name" value="HTH_AraC"/>
</dbReference>
<keyword evidence="3" id="KW-0804">Transcription</keyword>
<dbReference type="InterPro" id="IPR020449">
    <property type="entry name" value="Tscrpt_reg_AraC-type_HTH"/>
</dbReference>
<proteinExistence type="predicted"/>
<keyword evidence="1" id="KW-0805">Transcription regulation</keyword>
<feature type="domain" description="HTH araC/xylS-type" evidence="4">
    <location>
        <begin position="179"/>
        <end position="277"/>
    </location>
</feature>
<evidence type="ECO:0000313" key="6">
    <source>
        <dbReference type="Proteomes" id="UP001595906"/>
    </source>
</evidence>
<name>A0ABV8PXQ8_9BACT</name>
<dbReference type="SMART" id="SM00342">
    <property type="entry name" value="HTH_ARAC"/>
    <property type="match status" value="1"/>
</dbReference>
<comment type="caution">
    <text evidence="5">The sequence shown here is derived from an EMBL/GenBank/DDBJ whole genome shotgun (WGS) entry which is preliminary data.</text>
</comment>
<dbReference type="Gene3D" id="1.10.10.60">
    <property type="entry name" value="Homeodomain-like"/>
    <property type="match status" value="1"/>
</dbReference>
<organism evidence="5 6">
    <name type="scientific">Parasediminibacterium paludis</name>
    <dbReference type="NCBI Taxonomy" id="908966"/>
    <lineage>
        <taxon>Bacteria</taxon>
        <taxon>Pseudomonadati</taxon>
        <taxon>Bacteroidota</taxon>
        <taxon>Chitinophagia</taxon>
        <taxon>Chitinophagales</taxon>
        <taxon>Chitinophagaceae</taxon>
        <taxon>Parasediminibacterium</taxon>
    </lineage>
</organism>
<evidence type="ECO:0000256" key="2">
    <source>
        <dbReference type="ARBA" id="ARBA00023125"/>
    </source>
</evidence>
<dbReference type="PANTHER" id="PTHR43280:SF2">
    <property type="entry name" value="HTH-TYPE TRANSCRIPTIONAL REGULATOR EXSA"/>
    <property type="match status" value="1"/>
</dbReference>
<evidence type="ECO:0000256" key="3">
    <source>
        <dbReference type="ARBA" id="ARBA00023163"/>
    </source>
</evidence>